<evidence type="ECO:0000259" key="1">
    <source>
        <dbReference type="PROSITE" id="PS51471"/>
    </source>
</evidence>
<dbReference type="PROSITE" id="PS51471">
    <property type="entry name" value="FE2OG_OXY"/>
    <property type="match status" value="1"/>
</dbReference>
<organism evidence="2">
    <name type="scientific">Marseillevirus LCMAC201</name>
    <dbReference type="NCBI Taxonomy" id="2506605"/>
    <lineage>
        <taxon>Viruses</taxon>
        <taxon>Varidnaviria</taxon>
        <taxon>Bamfordvirae</taxon>
        <taxon>Nucleocytoviricota</taxon>
        <taxon>Megaviricetes</taxon>
        <taxon>Pimascovirales</taxon>
        <taxon>Pimascovirales incertae sedis</taxon>
        <taxon>Marseilleviridae</taxon>
    </lineage>
</organism>
<accession>A0A481YXT6</accession>
<reference evidence="2" key="1">
    <citation type="journal article" date="2019" name="MBio">
        <title>Virus Genomes from Deep Sea Sediments Expand the Ocean Megavirome and Support Independent Origins of Viral Gigantism.</title>
        <authorList>
            <person name="Backstrom D."/>
            <person name="Yutin N."/>
            <person name="Jorgensen S.L."/>
            <person name="Dharamshi J."/>
            <person name="Homa F."/>
            <person name="Zaremba-Niedwiedzka K."/>
            <person name="Spang A."/>
            <person name="Wolf Y.I."/>
            <person name="Koonin E.V."/>
            <person name="Ettema T.J."/>
        </authorList>
    </citation>
    <scope>NUCLEOTIDE SEQUENCE</scope>
</reference>
<dbReference type="SUPFAM" id="SSF51197">
    <property type="entry name" value="Clavaminate synthase-like"/>
    <property type="match status" value="1"/>
</dbReference>
<name>A0A481YXT6_9VIRU</name>
<sequence length="191" mass="22242">MNTVINISDKSWVKIYENFVSVSNEEFEEIWNLQPKESSYIKMFGKTIKIPRKQALFGETTYTFSGKTNEPRPLENKLMIDVLAKINEMEPDHQYNGVFVNWYKDGGEYISWHSDNEKDLNKDAPLYSLSLGATRKFKIKSNETKVVTDIELKNEMMVVMGGDMQNECKHSVPKTKRCNEGRINFTFRSFV</sequence>
<dbReference type="InterPro" id="IPR037151">
    <property type="entry name" value="AlkB-like_sf"/>
</dbReference>
<dbReference type="GO" id="GO:0006307">
    <property type="term" value="P:DNA alkylation repair"/>
    <property type="evidence" value="ECO:0007669"/>
    <property type="project" value="InterPro"/>
</dbReference>
<dbReference type="Gene3D" id="2.60.120.590">
    <property type="entry name" value="Alpha-ketoglutarate-dependent dioxygenase AlkB-like"/>
    <property type="match status" value="1"/>
</dbReference>
<dbReference type="InterPro" id="IPR027450">
    <property type="entry name" value="AlkB-like"/>
</dbReference>
<dbReference type="PANTHER" id="PTHR31212:SF4">
    <property type="entry name" value="ALPHA-KETOGLUTARATE-DEPENDENT DIOXYGENASE ALKB HOMOLOG 3"/>
    <property type="match status" value="1"/>
</dbReference>
<dbReference type="Pfam" id="PF13532">
    <property type="entry name" value="2OG-FeII_Oxy_2"/>
    <property type="match status" value="1"/>
</dbReference>
<dbReference type="InterPro" id="IPR005123">
    <property type="entry name" value="Oxoglu/Fe-dep_dioxygenase_dom"/>
</dbReference>
<dbReference type="PANTHER" id="PTHR31212">
    <property type="entry name" value="ALPHA-KETOGLUTARATE-DEPENDENT DIOXYGENASE ALKB HOMOLOG 3"/>
    <property type="match status" value="1"/>
</dbReference>
<keyword evidence="2" id="KW-0560">Oxidoreductase</keyword>
<evidence type="ECO:0000313" key="2">
    <source>
        <dbReference type="EMBL" id="QBK87625.1"/>
    </source>
</evidence>
<gene>
    <name evidence="2" type="ORF">LCMAC201_05380</name>
</gene>
<keyword evidence="2" id="KW-0223">Dioxygenase</keyword>
<proteinExistence type="predicted"/>
<dbReference type="GO" id="GO:0051213">
    <property type="term" value="F:dioxygenase activity"/>
    <property type="evidence" value="ECO:0007669"/>
    <property type="project" value="UniProtKB-KW"/>
</dbReference>
<dbReference type="InterPro" id="IPR032854">
    <property type="entry name" value="ALKBH3"/>
</dbReference>
<feature type="domain" description="Fe2OG dioxygenase" evidence="1">
    <location>
        <begin position="94"/>
        <end position="191"/>
    </location>
</feature>
<dbReference type="EMBL" id="MK500363">
    <property type="protein sequence ID" value="QBK87625.1"/>
    <property type="molecule type" value="Genomic_DNA"/>
</dbReference>
<protein>
    <submittedName>
        <fullName evidence="2">Alkylated DNA repair dioxygenase</fullName>
    </submittedName>
</protein>